<accession>A0ACC2L1H7</accession>
<gene>
    <name evidence="1" type="ORF">MRB53_020611</name>
</gene>
<reference evidence="1 2" key="1">
    <citation type="journal article" date="2022" name="Hortic Res">
        <title>A haplotype resolved chromosomal level avocado genome allows analysis of novel avocado genes.</title>
        <authorList>
            <person name="Nath O."/>
            <person name="Fletcher S.J."/>
            <person name="Hayward A."/>
            <person name="Shaw L.M."/>
            <person name="Masouleh A.K."/>
            <person name="Furtado A."/>
            <person name="Henry R.J."/>
            <person name="Mitter N."/>
        </authorList>
    </citation>
    <scope>NUCLEOTIDE SEQUENCE [LARGE SCALE GENOMIC DNA]</scope>
    <source>
        <strain evidence="2">cv. Hass</strain>
    </source>
</reference>
<keyword evidence="2" id="KW-1185">Reference proteome</keyword>
<name>A0ACC2L1H7_PERAE</name>
<proteinExistence type="predicted"/>
<comment type="caution">
    <text evidence="1">The sequence shown here is derived from an EMBL/GenBank/DDBJ whole genome shotgun (WGS) entry which is preliminary data.</text>
</comment>
<dbReference type="Proteomes" id="UP001234297">
    <property type="component" value="Chromosome 6"/>
</dbReference>
<evidence type="ECO:0000313" key="2">
    <source>
        <dbReference type="Proteomes" id="UP001234297"/>
    </source>
</evidence>
<protein>
    <submittedName>
        <fullName evidence="1">Uncharacterized protein</fullName>
    </submittedName>
</protein>
<evidence type="ECO:0000313" key="1">
    <source>
        <dbReference type="EMBL" id="KAJ8627304.1"/>
    </source>
</evidence>
<organism evidence="1 2">
    <name type="scientific">Persea americana</name>
    <name type="common">Avocado</name>
    <dbReference type="NCBI Taxonomy" id="3435"/>
    <lineage>
        <taxon>Eukaryota</taxon>
        <taxon>Viridiplantae</taxon>
        <taxon>Streptophyta</taxon>
        <taxon>Embryophyta</taxon>
        <taxon>Tracheophyta</taxon>
        <taxon>Spermatophyta</taxon>
        <taxon>Magnoliopsida</taxon>
        <taxon>Magnoliidae</taxon>
        <taxon>Laurales</taxon>
        <taxon>Lauraceae</taxon>
        <taxon>Persea</taxon>
    </lineage>
</organism>
<sequence>MHEETSEARLIVQDGDETVHLPSTELGDTPLKAETVDPFINKEAASIEERPIAIDSEETILEPPVQFSELPLESTSQLEAEGDPSNTIAYELLVVPEPSTAIYGTGAATDDLTRVLAIETRVICTSAIDFLEEQPEEVMDDSEEEIEIDTSIIACTSSATLKTIEGSAHDASFELVPSPALLKEQKDTMKIMLLGITQTLTSGKFTQLTNCRRAANNIFGMNRAPLDIRPLRLSLMSFLLSWKV</sequence>
<dbReference type="EMBL" id="CM056814">
    <property type="protein sequence ID" value="KAJ8627304.1"/>
    <property type="molecule type" value="Genomic_DNA"/>
</dbReference>